<evidence type="ECO:0000313" key="2">
    <source>
        <dbReference type="Ensembl" id="ENSSSCP00050003635.1"/>
    </source>
</evidence>
<proteinExistence type="predicted"/>
<dbReference type="AlphaFoldDB" id="A0A8D1JMZ6"/>
<evidence type="ECO:0000256" key="1">
    <source>
        <dbReference type="SAM" id="MobiDB-lite"/>
    </source>
</evidence>
<name>A0A8D1JMZ6_PIG</name>
<feature type="compositionally biased region" description="Low complexity" evidence="1">
    <location>
        <begin position="148"/>
        <end position="163"/>
    </location>
</feature>
<feature type="region of interest" description="Disordered" evidence="1">
    <location>
        <begin position="52"/>
        <end position="190"/>
    </location>
</feature>
<protein>
    <submittedName>
        <fullName evidence="2">Uncharacterized protein</fullName>
    </submittedName>
</protein>
<evidence type="ECO:0000313" key="3">
    <source>
        <dbReference type="Proteomes" id="UP000694571"/>
    </source>
</evidence>
<feature type="region of interest" description="Disordered" evidence="1">
    <location>
        <begin position="243"/>
        <end position="335"/>
    </location>
</feature>
<dbReference type="Ensembl" id="ENSSSCT00050008439.1">
    <property type="protein sequence ID" value="ENSSSCP00050003635.1"/>
    <property type="gene ID" value="ENSSSCG00050006183.1"/>
</dbReference>
<sequence>EWCPGAGVLAWGAAGAPRGSVLALGLDRGPHGPDNAGLTVLSRAVAASSLTLPLPQTQAPGRPPWRSAWPRRPWKPCSWRSGSASSPTPAGRAVEGTTAAGPARRRRPATRTSAQAAGSRRGQSSPHPWPARRRRGWGWWPPRPPGRPRWAPRGRPPSRCGRGSCRRSAARARRTAASPRAATPPTRAASPPALAAAWTCGAPLRSSAPCSACRRGRLSPACAPAPPGRPSTRCPQPCGLTTTRPAAYARPPGTSPQPGRVALTAVTGPPGTREASRRRGVSPAGWARDGGDRRQRPWSAKLRCPARPPASTGKWAPPTPGPLRPSFPRVRSVED</sequence>
<accession>A0A8D1JMZ6</accession>
<reference evidence="2" key="1">
    <citation type="submission" date="2025-08" db="UniProtKB">
        <authorList>
            <consortium name="Ensembl"/>
        </authorList>
    </citation>
    <scope>IDENTIFICATION</scope>
</reference>
<organism evidence="2 3">
    <name type="scientific">Sus scrofa</name>
    <name type="common">Pig</name>
    <dbReference type="NCBI Taxonomy" id="9823"/>
    <lineage>
        <taxon>Eukaryota</taxon>
        <taxon>Metazoa</taxon>
        <taxon>Chordata</taxon>
        <taxon>Craniata</taxon>
        <taxon>Vertebrata</taxon>
        <taxon>Euteleostomi</taxon>
        <taxon>Mammalia</taxon>
        <taxon>Eutheria</taxon>
        <taxon>Laurasiatheria</taxon>
        <taxon>Artiodactyla</taxon>
        <taxon>Suina</taxon>
        <taxon>Suidae</taxon>
        <taxon>Sus</taxon>
    </lineage>
</organism>
<feature type="compositionally biased region" description="Basic residues" evidence="1">
    <location>
        <begin position="164"/>
        <end position="174"/>
    </location>
</feature>
<feature type="compositionally biased region" description="Low complexity" evidence="1">
    <location>
        <begin position="175"/>
        <end position="190"/>
    </location>
</feature>
<dbReference type="Proteomes" id="UP000694571">
    <property type="component" value="Unplaced"/>
</dbReference>